<dbReference type="Gene3D" id="1.25.40.20">
    <property type="entry name" value="Ankyrin repeat-containing domain"/>
    <property type="match status" value="1"/>
</dbReference>
<dbReference type="Proteomes" id="UP000799444">
    <property type="component" value="Unassembled WGS sequence"/>
</dbReference>
<feature type="repeat" description="ANK" evidence="1">
    <location>
        <begin position="142"/>
        <end position="174"/>
    </location>
</feature>
<dbReference type="PROSITE" id="PS50297">
    <property type="entry name" value="ANK_REP_REGION"/>
    <property type="match status" value="1"/>
</dbReference>
<organism evidence="2 3">
    <name type="scientific">Polyplosphaeria fusca</name>
    <dbReference type="NCBI Taxonomy" id="682080"/>
    <lineage>
        <taxon>Eukaryota</taxon>
        <taxon>Fungi</taxon>
        <taxon>Dikarya</taxon>
        <taxon>Ascomycota</taxon>
        <taxon>Pezizomycotina</taxon>
        <taxon>Dothideomycetes</taxon>
        <taxon>Pleosporomycetidae</taxon>
        <taxon>Pleosporales</taxon>
        <taxon>Tetraplosphaeriaceae</taxon>
        <taxon>Polyplosphaeria</taxon>
    </lineage>
</organism>
<evidence type="ECO:0000256" key="1">
    <source>
        <dbReference type="PROSITE-ProRule" id="PRU00023"/>
    </source>
</evidence>
<dbReference type="EMBL" id="ML996327">
    <property type="protein sequence ID" value="KAF2727533.1"/>
    <property type="molecule type" value="Genomic_DNA"/>
</dbReference>
<gene>
    <name evidence="2" type="ORF">EJ04DRAFT_136727</name>
</gene>
<proteinExistence type="predicted"/>
<dbReference type="InterPro" id="IPR002110">
    <property type="entry name" value="Ankyrin_rpt"/>
</dbReference>
<keyword evidence="1" id="KW-0040">ANK repeat</keyword>
<name>A0A9P4QHR7_9PLEO</name>
<sequence>MMFAHCSSDPRILAEVLTATFERKLINTLHSHSGIDYVRILEPNSMLDDASVVATTFYYAQTFSNNIAMTFGDIAQAKSIITILENGRLFITKWCLRRNGMLEKVLGHGFQDCLGRTPTHIALDAGYCDRLRREDVNVQDVLGRTPLHIACKEVKSNAIQKLIDLGASAAMQTITGMTPAHVIASLDLISLRQRFSYVKMLLMQWRDVWYVQDSAGCTVLDAIEVADPLLWSSLRSTDATYQLLSRL</sequence>
<accession>A0A9P4QHR7</accession>
<evidence type="ECO:0000313" key="3">
    <source>
        <dbReference type="Proteomes" id="UP000799444"/>
    </source>
</evidence>
<dbReference type="AlphaFoldDB" id="A0A9P4QHR7"/>
<evidence type="ECO:0000313" key="2">
    <source>
        <dbReference type="EMBL" id="KAF2727533.1"/>
    </source>
</evidence>
<reference evidence="2" key="1">
    <citation type="journal article" date="2020" name="Stud. Mycol.">
        <title>101 Dothideomycetes genomes: a test case for predicting lifestyles and emergence of pathogens.</title>
        <authorList>
            <person name="Haridas S."/>
            <person name="Albert R."/>
            <person name="Binder M."/>
            <person name="Bloem J."/>
            <person name="Labutti K."/>
            <person name="Salamov A."/>
            <person name="Andreopoulos B."/>
            <person name="Baker S."/>
            <person name="Barry K."/>
            <person name="Bills G."/>
            <person name="Bluhm B."/>
            <person name="Cannon C."/>
            <person name="Castanera R."/>
            <person name="Culley D."/>
            <person name="Daum C."/>
            <person name="Ezra D."/>
            <person name="Gonzalez J."/>
            <person name="Henrissat B."/>
            <person name="Kuo A."/>
            <person name="Liang C."/>
            <person name="Lipzen A."/>
            <person name="Lutzoni F."/>
            <person name="Magnuson J."/>
            <person name="Mondo S."/>
            <person name="Nolan M."/>
            <person name="Ohm R."/>
            <person name="Pangilinan J."/>
            <person name="Park H.-J."/>
            <person name="Ramirez L."/>
            <person name="Alfaro M."/>
            <person name="Sun H."/>
            <person name="Tritt A."/>
            <person name="Yoshinaga Y."/>
            <person name="Zwiers L.-H."/>
            <person name="Turgeon B."/>
            <person name="Goodwin S."/>
            <person name="Spatafora J."/>
            <person name="Crous P."/>
            <person name="Grigoriev I."/>
        </authorList>
    </citation>
    <scope>NUCLEOTIDE SEQUENCE</scope>
    <source>
        <strain evidence="2">CBS 125425</strain>
    </source>
</reference>
<dbReference type="PROSITE" id="PS50088">
    <property type="entry name" value="ANK_REPEAT"/>
    <property type="match status" value="1"/>
</dbReference>
<dbReference type="Pfam" id="PF00023">
    <property type="entry name" value="Ank"/>
    <property type="match status" value="1"/>
</dbReference>
<dbReference type="OrthoDB" id="539213at2759"/>
<keyword evidence="3" id="KW-1185">Reference proteome</keyword>
<protein>
    <submittedName>
        <fullName evidence="2">Uncharacterized protein</fullName>
    </submittedName>
</protein>
<dbReference type="SUPFAM" id="SSF48403">
    <property type="entry name" value="Ankyrin repeat"/>
    <property type="match status" value="1"/>
</dbReference>
<comment type="caution">
    <text evidence="2">The sequence shown here is derived from an EMBL/GenBank/DDBJ whole genome shotgun (WGS) entry which is preliminary data.</text>
</comment>
<dbReference type="InterPro" id="IPR036770">
    <property type="entry name" value="Ankyrin_rpt-contain_sf"/>
</dbReference>